<organism evidence="7 8">
    <name type="scientific">Ceratopteris richardii</name>
    <name type="common">Triangle waterfern</name>
    <dbReference type="NCBI Taxonomy" id="49495"/>
    <lineage>
        <taxon>Eukaryota</taxon>
        <taxon>Viridiplantae</taxon>
        <taxon>Streptophyta</taxon>
        <taxon>Embryophyta</taxon>
        <taxon>Tracheophyta</taxon>
        <taxon>Polypodiopsida</taxon>
        <taxon>Polypodiidae</taxon>
        <taxon>Polypodiales</taxon>
        <taxon>Pteridineae</taxon>
        <taxon>Pteridaceae</taxon>
        <taxon>Parkerioideae</taxon>
        <taxon>Ceratopteris</taxon>
    </lineage>
</organism>
<dbReference type="InterPro" id="IPR039776">
    <property type="entry name" value="Pds5"/>
</dbReference>
<gene>
    <name evidence="7" type="ORF">KP509_37G021700</name>
</gene>
<evidence type="ECO:0000256" key="5">
    <source>
        <dbReference type="ARBA" id="ARBA00023306"/>
    </source>
</evidence>
<dbReference type="InterPro" id="IPR011989">
    <property type="entry name" value="ARM-like"/>
</dbReference>
<reference evidence="7" key="1">
    <citation type="submission" date="2021-08" db="EMBL/GenBank/DDBJ databases">
        <title>WGS assembly of Ceratopteris richardii.</title>
        <authorList>
            <person name="Marchant D.B."/>
            <person name="Chen G."/>
            <person name="Jenkins J."/>
            <person name="Shu S."/>
            <person name="Leebens-Mack J."/>
            <person name="Grimwood J."/>
            <person name="Schmutz J."/>
            <person name="Soltis P."/>
            <person name="Soltis D."/>
            <person name="Chen Z.-H."/>
        </authorList>
    </citation>
    <scope>NUCLEOTIDE SEQUENCE</scope>
    <source>
        <strain evidence="7">Whitten #5841</strain>
        <tissue evidence="7">Leaf</tissue>
    </source>
</reference>
<dbReference type="EMBL" id="CM035442">
    <property type="protein sequence ID" value="KAH7279484.1"/>
    <property type="molecule type" value="Genomic_DNA"/>
</dbReference>
<evidence type="ECO:0000256" key="6">
    <source>
        <dbReference type="SAM" id="MobiDB-lite"/>
    </source>
</evidence>
<dbReference type="OrthoDB" id="200660at2759"/>
<dbReference type="Proteomes" id="UP000825935">
    <property type="component" value="Chromosome 37"/>
</dbReference>
<sequence length="1562" mass="174167">MTRIVQRLSAIGKQLTQPPHTKDAILKQLKQAAEMLSEMKQSQDAKASLQPLTNALALPAILKHKDKDVRLFATSCIMEILRIVAPDAPYSDKELQDIFHEVVSAFEGLNETSSSSFSRRSAILEIMANLRIGVVMLDVGCDELIPEMFKIFFSVVSDKHPSSLFNAMQAIMAALLEESENIPEPILDAILNNLLKHKKGVSSSAHKLAVGVVRQCADKLEPYVQRLLTSIMLEGGKAEIDFRLDYHDIILEIYQCAPDMLLAVIPNLTQELVNDKVAIRLKAVKLLGRLFALPGRYVAKEYRHLFLEFLKRFTDKAVEVRLAMLDCSKDCLRASPSGNEAADILAGLDDRVLDSEESIRLRTVAVVCELAKQNHKWVPVSILKHIADRLRDKKVGVRKEAFNRLAEVYRAYAAKCGDGLLFIDNQLEWIPGKLLRCCYDKDVKEFRPAGIELVFVEKLFPSQLSVSERAKHWIAMYSCFEDIDKRALAKILVQKKRLQEDISMFLKLRQREKDVGEEQHEMQQLVKEMNLLFVEDSKVEEHFQKLHKMKDNKIFKALSDLLNPLTSYMESLSVLDDLLKRLGEHHPQYEFMKSLAVRSSYMLFSKEHVKEVIDIASEENINSDNTMSALSLIADIAGVFPDLLLDVKEKVVRMLLEGDDRVKEIVSEILAKAGSAVFGNSAIGSSIEQTLQKLCLEGTRKQAKCAVAALVATSADGGFKPLSVLFGRLVECLQEDSANLPTILESISCVAQREISIFETQEDYIVRFVVRSLLQKDAETLECEDWDNPSKMCQLKIFGMKTLVNSFLPYKQHTRRRLRGLLGLLTKVLPVGEIADTVKSSENDKSHLRLASAKGLLRLARRWDSQIPEPAYHLCLMTAQDSSLNVRQGFLRKLHQYLKDHSLNHKYASGYALFAVDASKEILSEAKHYLNEFIETARLDAKTMQKSASQSDTYFITYNPEYVIAYLVHFLAYHPCFPHPETDNADLYEPIYRYLLFYLRPLVHVDQDDSSKGSVENIPAILAIFRTIKKADDALGGNKTHNLHIICDIGILITKELGSSSLYAVSYPAPIPLPNILYKVRSDDTEDTDMVDGCSLPACLMDEDVLSNLWSRSFRNGQVQMNTGGSAPTRKEKVLSSELSIPEDQKSLNVSVGAVKALVDAKAEDKAPTVPEKHNVSEKLRRSSRILSSRLDYSALDETNEELNVQKDRADSIEIAQEVAPSDAVAVVATVRSSVSNRRSEVRVLRNRNVILDEQAQGSTTCTENNDFQSSPAIGTTNAVEELSNEALKKRDAVLSQDDNKGSCKVQKLNMEDSPRSHPVPSEAGEVQRMESDCIAHQEVQGRSLSRPDIGNAVKCPQMASEAGKKSRTVGSDEGRILRKRAVVLGKQLKENAIPGSLDDSSKSPPVHVPSKDSVGSGSKKLDVSSEAHEKDISDPDKLVPEESHRSSTRANGAGEVGEVQGSQTIKPKRNAVMDGEGSNRCLPDHQNINPSRSSRTSSRLSNEVAESTVSEMEDQKSGKGLGRVLRGHGSITVKQGGVQASLDSDDETNMVTWRSRRRKVQ</sequence>
<feature type="compositionally biased region" description="Low complexity" evidence="6">
    <location>
        <begin position="1492"/>
        <end position="1502"/>
    </location>
</feature>
<evidence type="ECO:0000313" key="7">
    <source>
        <dbReference type="EMBL" id="KAH7279484.1"/>
    </source>
</evidence>
<dbReference type="PANTHER" id="PTHR12663:SF0">
    <property type="entry name" value="PRECOCIOUS DISSOCIATION OF SISTERS 5, ISOFORM A"/>
    <property type="match status" value="1"/>
</dbReference>
<feature type="region of interest" description="Disordered" evidence="6">
    <location>
        <begin position="1292"/>
        <end position="1327"/>
    </location>
</feature>
<keyword evidence="2" id="KW-0132">Cell division</keyword>
<evidence type="ECO:0000313" key="8">
    <source>
        <dbReference type="Proteomes" id="UP000825935"/>
    </source>
</evidence>
<protein>
    <recommendedName>
        <fullName evidence="9">Sister chromatid cohesion protein PDS5 homolog A</fullName>
    </recommendedName>
</protein>
<comment type="caution">
    <text evidence="7">The sequence shown here is derived from an EMBL/GenBank/DDBJ whole genome shotgun (WGS) entry which is preliminary data.</text>
</comment>
<evidence type="ECO:0000256" key="4">
    <source>
        <dbReference type="ARBA" id="ARBA00023242"/>
    </source>
</evidence>
<evidence type="ECO:0008006" key="9">
    <source>
        <dbReference type="Google" id="ProtNLM"/>
    </source>
</evidence>
<name>A0A8T2Q6T3_CERRI</name>
<dbReference type="Gene3D" id="1.25.10.10">
    <property type="entry name" value="Leucine-rich Repeat Variant"/>
    <property type="match status" value="2"/>
</dbReference>
<feature type="region of interest" description="Disordered" evidence="6">
    <location>
        <begin position="1339"/>
        <end position="1374"/>
    </location>
</feature>
<feature type="compositionally biased region" description="Basic and acidic residues" evidence="6">
    <location>
        <begin position="1420"/>
        <end position="1446"/>
    </location>
</feature>
<dbReference type="GO" id="GO:0000785">
    <property type="term" value="C:chromatin"/>
    <property type="evidence" value="ECO:0007669"/>
    <property type="project" value="TreeGrafter"/>
</dbReference>
<dbReference type="GO" id="GO:0035825">
    <property type="term" value="P:homologous recombination"/>
    <property type="evidence" value="ECO:0007669"/>
    <property type="project" value="UniProtKB-ARBA"/>
</dbReference>
<keyword evidence="8" id="KW-1185">Reference proteome</keyword>
<dbReference type="OMA" id="RHEEDSH"/>
<keyword evidence="5" id="KW-0131">Cell cycle</keyword>
<feature type="compositionally biased region" description="Basic and acidic residues" evidence="6">
    <location>
        <begin position="1292"/>
        <end position="1302"/>
    </location>
</feature>
<accession>A0A8T2Q6T3</accession>
<evidence type="ECO:0000256" key="2">
    <source>
        <dbReference type="ARBA" id="ARBA00022618"/>
    </source>
</evidence>
<dbReference type="InterPro" id="IPR016024">
    <property type="entry name" value="ARM-type_fold"/>
</dbReference>
<comment type="subcellular location">
    <subcellularLocation>
        <location evidence="1">Nucleus</location>
    </subcellularLocation>
</comment>
<dbReference type="GO" id="GO:0051301">
    <property type="term" value="P:cell division"/>
    <property type="evidence" value="ECO:0007669"/>
    <property type="project" value="UniProtKB-KW"/>
</dbReference>
<feature type="region of interest" description="Disordered" evidence="6">
    <location>
        <begin position="1256"/>
        <end position="1276"/>
    </location>
</feature>
<keyword evidence="3" id="KW-0498">Mitosis</keyword>
<proteinExistence type="predicted"/>
<feature type="region of interest" description="Disordered" evidence="6">
    <location>
        <begin position="1393"/>
        <end position="1562"/>
    </location>
</feature>
<dbReference type="Pfam" id="PF20168">
    <property type="entry name" value="PDS5"/>
    <property type="match status" value="1"/>
</dbReference>
<dbReference type="GO" id="GO:0005634">
    <property type="term" value="C:nucleus"/>
    <property type="evidence" value="ECO:0007669"/>
    <property type="project" value="UniProtKB-SubCell"/>
</dbReference>
<keyword evidence="4" id="KW-0539">Nucleus</keyword>
<evidence type="ECO:0000256" key="1">
    <source>
        <dbReference type="ARBA" id="ARBA00004123"/>
    </source>
</evidence>
<evidence type="ECO:0000256" key="3">
    <source>
        <dbReference type="ARBA" id="ARBA00022776"/>
    </source>
</evidence>
<dbReference type="GO" id="GO:0007064">
    <property type="term" value="P:mitotic sister chromatid cohesion"/>
    <property type="evidence" value="ECO:0007669"/>
    <property type="project" value="InterPro"/>
</dbReference>
<dbReference type="SUPFAM" id="SSF48371">
    <property type="entry name" value="ARM repeat"/>
    <property type="match status" value="1"/>
</dbReference>
<dbReference type="CDD" id="cd19953">
    <property type="entry name" value="PDS5"/>
    <property type="match status" value="1"/>
</dbReference>
<dbReference type="GO" id="GO:0006281">
    <property type="term" value="P:DNA repair"/>
    <property type="evidence" value="ECO:0007669"/>
    <property type="project" value="TreeGrafter"/>
</dbReference>
<dbReference type="PANTHER" id="PTHR12663">
    <property type="entry name" value="ANDROGEN INDUCED INHIBITOR OF PROLIFERATION AS3 / PDS5-RELATED"/>
    <property type="match status" value="1"/>
</dbReference>